<evidence type="ECO:0000256" key="1">
    <source>
        <dbReference type="ARBA" id="ARBA00022729"/>
    </source>
</evidence>
<feature type="region of interest" description="Disordered" evidence="2">
    <location>
        <begin position="273"/>
        <end position="315"/>
    </location>
</feature>
<accession>A0A6G7YN40</accession>
<dbReference type="EMBL" id="CP049869">
    <property type="protein sequence ID" value="QIK78147.1"/>
    <property type="molecule type" value="Genomic_DNA"/>
</dbReference>
<feature type="domain" description="Outer membrane protein beta-barrel" evidence="4">
    <location>
        <begin position="7"/>
        <end position="214"/>
    </location>
</feature>
<dbReference type="Proteomes" id="UP000503222">
    <property type="component" value="Chromosome"/>
</dbReference>
<dbReference type="AlphaFoldDB" id="A0A6G7YN40"/>
<proteinExistence type="predicted"/>
<evidence type="ECO:0000256" key="2">
    <source>
        <dbReference type="SAM" id="MobiDB-lite"/>
    </source>
</evidence>
<evidence type="ECO:0000256" key="3">
    <source>
        <dbReference type="SAM" id="SignalP"/>
    </source>
</evidence>
<evidence type="ECO:0000313" key="6">
    <source>
        <dbReference type="Proteomes" id="UP000503222"/>
    </source>
</evidence>
<evidence type="ECO:0000313" key="5">
    <source>
        <dbReference type="EMBL" id="QIK78147.1"/>
    </source>
</evidence>
<dbReference type="SUPFAM" id="SSF56925">
    <property type="entry name" value="OMPA-like"/>
    <property type="match status" value="1"/>
</dbReference>
<dbReference type="InterPro" id="IPR027385">
    <property type="entry name" value="Beta-barrel_OMP"/>
</dbReference>
<reference evidence="5 6" key="1">
    <citation type="submission" date="2020-03" db="EMBL/GenBank/DDBJ databases">
        <title>Sphingomonas sp. nov., isolated from fish.</title>
        <authorList>
            <person name="Hyun D.-W."/>
            <person name="Bae J.-W."/>
        </authorList>
    </citation>
    <scope>NUCLEOTIDE SEQUENCE [LARGE SCALE GENOMIC DNA]</scope>
    <source>
        <strain evidence="5 6">HDW15B</strain>
    </source>
</reference>
<evidence type="ECO:0000259" key="4">
    <source>
        <dbReference type="Pfam" id="PF13505"/>
    </source>
</evidence>
<dbReference type="KEGG" id="spii:G7077_03690"/>
<protein>
    <submittedName>
        <fullName evidence="5">Outer membrane beta-barrel protein</fullName>
    </submittedName>
</protein>
<gene>
    <name evidence="5" type="ORF">G7077_03690</name>
</gene>
<feature type="signal peptide" evidence="3">
    <location>
        <begin position="1"/>
        <end position="20"/>
    </location>
</feature>
<feature type="chain" id="PRO_5026291394" evidence="3">
    <location>
        <begin position="21"/>
        <end position="315"/>
    </location>
</feature>
<organism evidence="5 6">
    <name type="scientific">Sphingomonas piscis</name>
    <dbReference type="NCBI Taxonomy" id="2714943"/>
    <lineage>
        <taxon>Bacteria</taxon>
        <taxon>Pseudomonadati</taxon>
        <taxon>Pseudomonadota</taxon>
        <taxon>Alphaproteobacteria</taxon>
        <taxon>Sphingomonadales</taxon>
        <taxon>Sphingomonadaceae</taxon>
        <taxon>Sphingomonas</taxon>
    </lineage>
</organism>
<name>A0A6G7YN40_9SPHN</name>
<keyword evidence="1 3" id="KW-0732">Signal</keyword>
<sequence length="315" mass="32297">MKKFLLAAAATAALAAPAAARDGSPYVGIEGGLLLPRDVNGDAFVDNVRTVGAGADFSDGGAFEHNLKRGWDVDVIGGYDFGAFRLEGELGWKRAKREGLNPDGSFLGSLNTGLNRPSVAPDPGAPGLAAFTADDFDDVDGKVSVRSAMVNALVDFGADDGLSFYGGVGAGRAWAKALNDSDSAWAFQGILGLRTAVSENIDLGLKYRYFRTGRMGFVGGPITLAGNPDSVFGGTYSNITPTLNDRFRSHSLLASLTFNFGAPVEPAPVVAAPPPPPAAPATQTCPDGSVVLATDVCPAPPPPPPPAPAPAGERG</sequence>
<feature type="compositionally biased region" description="Pro residues" evidence="2">
    <location>
        <begin position="298"/>
        <end position="309"/>
    </location>
</feature>
<dbReference type="RefSeq" id="WP_166410540.1">
    <property type="nucleotide sequence ID" value="NZ_CP049869.1"/>
</dbReference>
<dbReference type="InterPro" id="IPR011250">
    <property type="entry name" value="OMP/PagP_B-barrel"/>
</dbReference>
<keyword evidence="6" id="KW-1185">Reference proteome</keyword>
<dbReference type="Gene3D" id="2.40.160.20">
    <property type="match status" value="1"/>
</dbReference>
<dbReference type="Pfam" id="PF13505">
    <property type="entry name" value="OMP_b-brl"/>
    <property type="match status" value="1"/>
</dbReference>